<evidence type="ECO:0000259" key="6">
    <source>
        <dbReference type="PROSITE" id="PS50977"/>
    </source>
</evidence>
<evidence type="ECO:0000256" key="5">
    <source>
        <dbReference type="PROSITE-ProRule" id="PRU00335"/>
    </source>
</evidence>
<keyword evidence="3 5" id="KW-0238">DNA-binding</keyword>
<evidence type="ECO:0000256" key="4">
    <source>
        <dbReference type="ARBA" id="ARBA00023163"/>
    </source>
</evidence>
<dbReference type="SUPFAM" id="SSF46689">
    <property type="entry name" value="Homeodomain-like"/>
    <property type="match status" value="1"/>
</dbReference>
<sequence length="200" mass="21500">MTRMPATERRAALARAALVVVDRDGVHAATTRAIVAEAAMPLASFHYAVPSRDELLRDVVELVVDDESDAALAGLLAEAVDVRDAIRRTLTAYLDHVRLAPGREQAMFELTQYALRTPELADLPAEQYGRYHATAATLLTAAEAHLGIRWVVPVAALARLIVTLTDGITLAWLADRDDAAAENTIDLATDALAPFAQPAP</sequence>
<dbReference type="PROSITE" id="PS50977">
    <property type="entry name" value="HTH_TETR_2"/>
    <property type="match status" value="1"/>
</dbReference>
<dbReference type="PANTHER" id="PTHR30055:SF231">
    <property type="entry name" value="TRANSCRIPTIONAL REGULATORY PROTEIN (PROBABLY DEOR-FAMILY)-RELATED"/>
    <property type="match status" value="1"/>
</dbReference>
<dbReference type="InterPro" id="IPR050109">
    <property type="entry name" value="HTH-type_TetR-like_transc_reg"/>
</dbReference>
<dbReference type="InterPro" id="IPR001647">
    <property type="entry name" value="HTH_TetR"/>
</dbReference>
<dbReference type="SUPFAM" id="SSF48498">
    <property type="entry name" value="Tetracyclin repressor-like, C-terminal domain"/>
    <property type="match status" value="1"/>
</dbReference>
<evidence type="ECO:0000256" key="1">
    <source>
        <dbReference type="ARBA" id="ARBA00022491"/>
    </source>
</evidence>
<keyword evidence="8" id="KW-1185">Reference proteome</keyword>
<dbReference type="GO" id="GO:0003700">
    <property type="term" value="F:DNA-binding transcription factor activity"/>
    <property type="evidence" value="ECO:0007669"/>
    <property type="project" value="TreeGrafter"/>
</dbReference>
<feature type="domain" description="HTH tetR-type" evidence="6">
    <location>
        <begin position="7"/>
        <end position="67"/>
    </location>
</feature>
<dbReference type="OrthoDB" id="5242433at2"/>
<keyword evidence="2" id="KW-0805">Transcription regulation</keyword>
<evidence type="ECO:0000256" key="2">
    <source>
        <dbReference type="ARBA" id="ARBA00023015"/>
    </source>
</evidence>
<accession>A0A5C1Y871</accession>
<reference evidence="7 8" key="1">
    <citation type="submission" date="2019-09" db="EMBL/GenBank/DDBJ databases">
        <title>Genome sequencing of strain KACC 19322.</title>
        <authorList>
            <person name="Heo J."/>
            <person name="Kim S.-J."/>
            <person name="Kim J.-S."/>
            <person name="Hong S.-B."/>
            <person name="Kwon S.-W."/>
        </authorList>
    </citation>
    <scope>NUCLEOTIDE SEQUENCE [LARGE SCALE GENOMIC DNA]</scope>
    <source>
        <strain evidence="7 8">KACC 19322</strain>
    </source>
</reference>
<dbReference type="Proteomes" id="UP000322159">
    <property type="component" value="Chromosome"/>
</dbReference>
<dbReference type="InterPro" id="IPR039538">
    <property type="entry name" value="BetI_C"/>
</dbReference>
<dbReference type="GO" id="GO:0000976">
    <property type="term" value="F:transcription cis-regulatory region binding"/>
    <property type="evidence" value="ECO:0007669"/>
    <property type="project" value="TreeGrafter"/>
</dbReference>
<evidence type="ECO:0000256" key="3">
    <source>
        <dbReference type="ARBA" id="ARBA00023125"/>
    </source>
</evidence>
<name>A0A5C1Y871_9MICO</name>
<evidence type="ECO:0000313" key="8">
    <source>
        <dbReference type="Proteomes" id="UP000322159"/>
    </source>
</evidence>
<protein>
    <submittedName>
        <fullName evidence="7">TetR family transcriptional regulator</fullName>
    </submittedName>
</protein>
<feature type="DNA-binding region" description="H-T-H motif" evidence="5">
    <location>
        <begin position="30"/>
        <end position="49"/>
    </location>
</feature>
<dbReference type="KEGG" id="lyk:FLP23_05770"/>
<proteinExistence type="predicted"/>
<dbReference type="Gene3D" id="1.10.357.10">
    <property type="entry name" value="Tetracycline Repressor, domain 2"/>
    <property type="match status" value="1"/>
</dbReference>
<dbReference type="AlphaFoldDB" id="A0A5C1Y871"/>
<dbReference type="Pfam" id="PF13977">
    <property type="entry name" value="TetR_C_6"/>
    <property type="match status" value="1"/>
</dbReference>
<evidence type="ECO:0000313" key="7">
    <source>
        <dbReference type="EMBL" id="QEO09558.1"/>
    </source>
</evidence>
<keyword evidence="1" id="KW-0678">Repressor</keyword>
<dbReference type="EMBL" id="CP043504">
    <property type="protein sequence ID" value="QEO09558.1"/>
    <property type="molecule type" value="Genomic_DNA"/>
</dbReference>
<dbReference type="InterPro" id="IPR009057">
    <property type="entry name" value="Homeodomain-like_sf"/>
</dbReference>
<gene>
    <name evidence="7" type="ORF">FLP23_05770</name>
</gene>
<dbReference type="PANTHER" id="PTHR30055">
    <property type="entry name" value="HTH-TYPE TRANSCRIPTIONAL REGULATOR RUTR"/>
    <property type="match status" value="1"/>
</dbReference>
<dbReference type="RefSeq" id="WP_149324979.1">
    <property type="nucleotide sequence ID" value="NZ_CP043504.1"/>
</dbReference>
<organism evidence="7 8">
    <name type="scientific">Protaetiibacter larvae</name>
    <dbReference type="NCBI Taxonomy" id="2592654"/>
    <lineage>
        <taxon>Bacteria</taxon>
        <taxon>Bacillati</taxon>
        <taxon>Actinomycetota</taxon>
        <taxon>Actinomycetes</taxon>
        <taxon>Micrococcales</taxon>
        <taxon>Microbacteriaceae</taxon>
        <taxon>Protaetiibacter</taxon>
    </lineage>
</organism>
<dbReference type="InterPro" id="IPR036271">
    <property type="entry name" value="Tet_transcr_reg_TetR-rel_C_sf"/>
</dbReference>
<keyword evidence="4" id="KW-0804">Transcription</keyword>